<comment type="pathway">
    <text evidence="3">Cofactor biosynthesis; tetrahydrofolylpolyglutamate biosynthesis.</text>
</comment>
<comment type="catalytic activity">
    <reaction evidence="17">
        <text>(6S)-5,6,7,8-tetrahydrofolyl-(gamma-L-Glu)(n) + L-glutamate + ATP = (6S)-5,6,7,8-tetrahydrofolyl-(gamma-L-Glu)(n+1) + ADP + phosphate + H(+)</text>
        <dbReference type="Rhea" id="RHEA:10580"/>
        <dbReference type="Rhea" id="RHEA-COMP:14738"/>
        <dbReference type="Rhea" id="RHEA-COMP:14740"/>
        <dbReference type="ChEBI" id="CHEBI:15378"/>
        <dbReference type="ChEBI" id="CHEBI:29985"/>
        <dbReference type="ChEBI" id="CHEBI:30616"/>
        <dbReference type="ChEBI" id="CHEBI:43474"/>
        <dbReference type="ChEBI" id="CHEBI:141005"/>
        <dbReference type="ChEBI" id="CHEBI:456216"/>
        <dbReference type="EC" id="6.3.2.17"/>
    </reaction>
</comment>
<dbReference type="EMBL" id="JBHSAB010000001">
    <property type="protein sequence ID" value="MFC3907586.1"/>
    <property type="molecule type" value="Genomic_DNA"/>
</dbReference>
<comment type="catalytic activity">
    <reaction evidence="18">
        <text>10-formyltetrahydrofolyl-(gamma-L-Glu)(n) + L-glutamate + ATP = 10-formyltetrahydrofolyl-(gamma-L-Glu)(n+1) + ADP + phosphate + H(+)</text>
        <dbReference type="Rhea" id="RHEA:51904"/>
        <dbReference type="Rhea" id="RHEA-COMP:13088"/>
        <dbReference type="Rhea" id="RHEA-COMP:14300"/>
        <dbReference type="ChEBI" id="CHEBI:15378"/>
        <dbReference type="ChEBI" id="CHEBI:29985"/>
        <dbReference type="ChEBI" id="CHEBI:30616"/>
        <dbReference type="ChEBI" id="CHEBI:43474"/>
        <dbReference type="ChEBI" id="CHEBI:134413"/>
        <dbReference type="ChEBI" id="CHEBI:456216"/>
        <dbReference type="EC" id="6.3.2.17"/>
    </reaction>
</comment>
<evidence type="ECO:0000256" key="10">
    <source>
        <dbReference type="ARBA" id="ARBA00022741"/>
    </source>
</evidence>
<comment type="catalytic activity">
    <reaction evidence="20">
        <text>7,8-dihydropteroate + L-glutamate + ATP = 7,8-dihydrofolate + ADP + phosphate + H(+)</text>
        <dbReference type="Rhea" id="RHEA:23584"/>
        <dbReference type="ChEBI" id="CHEBI:15378"/>
        <dbReference type="ChEBI" id="CHEBI:17839"/>
        <dbReference type="ChEBI" id="CHEBI:29985"/>
        <dbReference type="ChEBI" id="CHEBI:30616"/>
        <dbReference type="ChEBI" id="CHEBI:43474"/>
        <dbReference type="ChEBI" id="CHEBI:57451"/>
        <dbReference type="ChEBI" id="CHEBI:456216"/>
        <dbReference type="EC" id="6.3.2.12"/>
    </reaction>
</comment>
<dbReference type="PANTHER" id="PTHR11136">
    <property type="entry name" value="FOLYLPOLYGLUTAMATE SYNTHASE-RELATED"/>
    <property type="match status" value="1"/>
</dbReference>
<dbReference type="InterPro" id="IPR036565">
    <property type="entry name" value="Mur-like_cat_sf"/>
</dbReference>
<dbReference type="EC" id="6.3.2.17" evidence="6"/>
<feature type="domain" description="Mur ligase central" evidence="23">
    <location>
        <begin position="46"/>
        <end position="190"/>
    </location>
</feature>
<sequence>MSKTLIQWLKELETRHSQEIQLGLERVAQVAGRLNLLNPEPWVIAVAGTNGKGSAVASLESIYMAAGYQIASYTSPHLVAFNERISINRQSISDAALIEAFEVIEQAREEVALTYFETTTLAALWYFKQQPLDVIILEVGLGGRLDATNIINSDLAIITTIDYDHQMFLGDTLEQIGREKAGIMRTSKPCVYADRNPPQSITEYANAIKAKLLINGGDYVFEVANDKLQLTFADKDYALPLPKYHPNSVTAAVVACILLQPGLPVSEQAFRDGIADIQLQGRMQIIEGHCTTLLDVAHNPQAAGNLAATVAKNYPDRKIHVVFSAFEDKDISGTIKPMVEIADCWYPALMASRRAANKEQLLCALEANGVWGTLCYNDPLLAYQAACQQAAPGDLIIVYGSFIMVGSVLSSLKGEKYETGNG</sequence>
<comment type="similarity">
    <text evidence="4 21">Belongs to the folylpolyglutamate synthase family.</text>
</comment>
<evidence type="ECO:0000256" key="15">
    <source>
        <dbReference type="ARBA" id="ARBA00030592"/>
    </source>
</evidence>
<evidence type="ECO:0000256" key="20">
    <source>
        <dbReference type="ARBA" id="ARBA00049161"/>
    </source>
</evidence>
<comment type="pathway">
    <text evidence="2">Cofactor biosynthesis; tetrahydrofolate biosynthesis; 7,8-dihydrofolate from 2-amino-4-hydroxy-6-hydroxymethyl-7,8-dihydropteridine diphosphate and 4-aminobenzoate: step 2/2.</text>
</comment>
<comment type="caution">
    <text evidence="24">The sequence shown here is derived from an EMBL/GenBank/DDBJ whole genome shotgun (WGS) entry which is preliminary data.</text>
</comment>
<keyword evidence="10 21" id="KW-0547">Nucleotide-binding</keyword>
<evidence type="ECO:0000313" key="25">
    <source>
        <dbReference type="Proteomes" id="UP001595758"/>
    </source>
</evidence>
<dbReference type="InterPro" id="IPR013221">
    <property type="entry name" value="Mur_ligase_cen"/>
</dbReference>
<keyword evidence="9" id="KW-0479">Metal-binding</keyword>
<evidence type="ECO:0000259" key="23">
    <source>
        <dbReference type="Pfam" id="PF08245"/>
    </source>
</evidence>
<dbReference type="SUPFAM" id="SSF53623">
    <property type="entry name" value="MurD-like peptide ligases, catalytic domain"/>
    <property type="match status" value="1"/>
</dbReference>
<keyword evidence="25" id="KW-1185">Reference proteome</keyword>
<evidence type="ECO:0000256" key="8">
    <source>
        <dbReference type="ARBA" id="ARBA00022598"/>
    </source>
</evidence>
<evidence type="ECO:0000256" key="21">
    <source>
        <dbReference type="PIRNR" id="PIRNR001563"/>
    </source>
</evidence>
<dbReference type="NCBIfam" id="NF008101">
    <property type="entry name" value="PRK10846.1"/>
    <property type="match status" value="1"/>
</dbReference>
<dbReference type="PANTHER" id="PTHR11136:SF0">
    <property type="entry name" value="DIHYDROFOLATE SYNTHETASE-RELATED"/>
    <property type="match status" value="1"/>
</dbReference>
<evidence type="ECO:0000256" key="3">
    <source>
        <dbReference type="ARBA" id="ARBA00005150"/>
    </source>
</evidence>
<feature type="domain" description="Mur ligase C-terminal" evidence="22">
    <location>
        <begin position="281"/>
        <end position="402"/>
    </location>
</feature>
<evidence type="ECO:0000256" key="7">
    <source>
        <dbReference type="ARBA" id="ARBA00019357"/>
    </source>
</evidence>
<evidence type="ECO:0000256" key="16">
    <source>
        <dbReference type="ARBA" id="ARBA00032510"/>
    </source>
</evidence>
<protein>
    <recommendedName>
        <fullName evidence="7">Dihydrofolate synthase/folylpolyglutamate synthase</fullName>
        <ecNumber evidence="5">6.3.2.12</ecNumber>
        <ecNumber evidence="6">6.3.2.17</ecNumber>
    </recommendedName>
    <alternativeName>
        <fullName evidence="16">Folylpoly-gamma-glutamate synthetase-dihydrofolate synthetase</fullName>
    </alternativeName>
    <alternativeName>
        <fullName evidence="14">Folylpolyglutamate synthetase</fullName>
    </alternativeName>
    <alternativeName>
        <fullName evidence="15">Tetrahydrofolylpolyglutamate synthase</fullName>
    </alternativeName>
</protein>
<evidence type="ECO:0000256" key="9">
    <source>
        <dbReference type="ARBA" id="ARBA00022723"/>
    </source>
</evidence>
<keyword evidence="8 21" id="KW-0436">Ligase</keyword>
<dbReference type="InterPro" id="IPR004101">
    <property type="entry name" value="Mur_ligase_C"/>
</dbReference>
<name>A0ABV8CBF7_9GAMM</name>
<keyword evidence="11 21" id="KW-0067">ATP-binding</keyword>
<dbReference type="RefSeq" id="WP_382340091.1">
    <property type="nucleotide sequence ID" value="NZ_JBHSAB010000001.1"/>
</dbReference>
<dbReference type="GO" id="GO:0008841">
    <property type="term" value="F:dihydrofolate synthase activity"/>
    <property type="evidence" value="ECO:0007669"/>
    <property type="project" value="UniProtKB-EC"/>
</dbReference>
<dbReference type="SUPFAM" id="SSF53244">
    <property type="entry name" value="MurD-like peptide ligases, peptide-binding domain"/>
    <property type="match status" value="1"/>
</dbReference>
<dbReference type="NCBIfam" id="TIGR01499">
    <property type="entry name" value="folC"/>
    <property type="match status" value="1"/>
</dbReference>
<dbReference type="InterPro" id="IPR001645">
    <property type="entry name" value="Folylpolyglutamate_synth"/>
</dbReference>
<evidence type="ECO:0000256" key="18">
    <source>
        <dbReference type="ARBA" id="ARBA00047808"/>
    </source>
</evidence>
<evidence type="ECO:0000256" key="5">
    <source>
        <dbReference type="ARBA" id="ARBA00013023"/>
    </source>
</evidence>
<evidence type="ECO:0000256" key="2">
    <source>
        <dbReference type="ARBA" id="ARBA00004799"/>
    </source>
</evidence>
<evidence type="ECO:0000256" key="1">
    <source>
        <dbReference type="ARBA" id="ARBA00002714"/>
    </source>
</evidence>
<comment type="function">
    <text evidence="1">Functions in two distinct reactions of the de novo folate biosynthetic pathway. Catalyzes the addition of a glutamate residue to dihydropteroate (7,8-dihydropteroate or H2Pte) to form dihydrofolate (7,8-dihydrofolate monoglutamate or H2Pte-Glu). Also catalyzes successive additions of L-glutamate to tetrahydrofolate or 10-formyltetrahydrofolate or 5,10-methylenetetrahydrofolate, leading to folylpolyglutamate derivatives.</text>
</comment>
<keyword evidence="12" id="KW-0460">Magnesium</keyword>
<evidence type="ECO:0000256" key="14">
    <source>
        <dbReference type="ARBA" id="ARBA00030048"/>
    </source>
</evidence>
<accession>A0ABV8CBF7</accession>
<reference evidence="25" key="1">
    <citation type="journal article" date="2019" name="Int. J. Syst. Evol. Microbiol.">
        <title>The Global Catalogue of Microorganisms (GCM) 10K type strain sequencing project: providing services to taxonomists for standard genome sequencing and annotation.</title>
        <authorList>
            <consortium name="The Broad Institute Genomics Platform"/>
            <consortium name="The Broad Institute Genome Sequencing Center for Infectious Disease"/>
            <person name="Wu L."/>
            <person name="Ma J."/>
        </authorList>
    </citation>
    <scope>NUCLEOTIDE SEQUENCE [LARGE SCALE GENOMIC DNA]</scope>
    <source>
        <strain evidence="25">CCUG 59858</strain>
    </source>
</reference>
<gene>
    <name evidence="24" type="primary">folC</name>
    <name evidence="24" type="ORF">ACFORL_00650</name>
</gene>
<dbReference type="InterPro" id="IPR018109">
    <property type="entry name" value="Folylpolyglutamate_synth_CS"/>
</dbReference>
<dbReference type="PROSITE" id="PS01012">
    <property type="entry name" value="FOLYLPOLYGLU_SYNT_2"/>
    <property type="match status" value="1"/>
</dbReference>
<dbReference type="PIRSF" id="PIRSF001563">
    <property type="entry name" value="Folylpolyglu_synth"/>
    <property type="match status" value="1"/>
</dbReference>
<evidence type="ECO:0000256" key="6">
    <source>
        <dbReference type="ARBA" id="ARBA00013025"/>
    </source>
</evidence>
<dbReference type="InterPro" id="IPR036615">
    <property type="entry name" value="Mur_ligase_C_dom_sf"/>
</dbReference>
<keyword evidence="13" id="KW-0289">Folate biosynthesis</keyword>
<dbReference type="Proteomes" id="UP001595758">
    <property type="component" value="Unassembled WGS sequence"/>
</dbReference>
<organism evidence="24 25">
    <name type="scientific">Legionella dresdenensis</name>
    <dbReference type="NCBI Taxonomy" id="450200"/>
    <lineage>
        <taxon>Bacteria</taxon>
        <taxon>Pseudomonadati</taxon>
        <taxon>Pseudomonadota</taxon>
        <taxon>Gammaproteobacteria</taxon>
        <taxon>Legionellales</taxon>
        <taxon>Legionellaceae</taxon>
        <taxon>Legionella</taxon>
    </lineage>
</organism>
<proteinExistence type="inferred from homology"/>
<dbReference type="EC" id="6.3.2.12" evidence="5"/>
<comment type="catalytic activity">
    <reaction evidence="19">
        <text>(6R)-5,10-methylenetetrahydrofolyl-(gamma-L-Glu)(n) + L-glutamate + ATP = (6R)-5,10-methylenetetrahydrofolyl-(gamma-L-Glu)(n+1) + ADP + phosphate + H(+)</text>
        <dbReference type="Rhea" id="RHEA:51912"/>
        <dbReference type="Rhea" id="RHEA-COMP:13257"/>
        <dbReference type="Rhea" id="RHEA-COMP:13258"/>
        <dbReference type="ChEBI" id="CHEBI:15378"/>
        <dbReference type="ChEBI" id="CHEBI:29985"/>
        <dbReference type="ChEBI" id="CHEBI:30616"/>
        <dbReference type="ChEBI" id="CHEBI:43474"/>
        <dbReference type="ChEBI" id="CHEBI:136572"/>
        <dbReference type="ChEBI" id="CHEBI:456216"/>
        <dbReference type="EC" id="6.3.2.17"/>
    </reaction>
</comment>
<evidence type="ECO:0000256" key="13">
    <source>
        <dbReference type="ARBA" id="ARBA00022909"/>
    </source>
</evidence>
<dbReference type="GO" id="GO:0004326">
    <property type="term" value="F:tetrahydrofolylpolyglutamate synthase activity"/>
    <property type="evidence" value="ECO:0007669"/>
    <property type="project" value="UniProtKB-EC"/>
</dbReference>
<evidence type="ECO:0000256" key="4">
    <source>
        <dbReference type="ARBA" id="ARBA00008276"/>
    </source>
</evidence>
<evidence type="ECO:0000259" key="22">
    <source>
        <dbReference type="Pfam" id="PF02875"/>
    </source>
</evidence>
<evidence type="ECO:0000256" key="11">
    <source>
        <dbReference type="ARBA" id="ARBA00022840"/>
    </source>
</evidence>
<evidence type="ECO:0000256" key="19">
    <source>
        <dbReference type="ARBA" id="ARBA00049035"/>
    </source>
</evidence>
<dbReference type="Gene3D" id="3.40.1190.10">
    <property type="entry name" value="Mur-like, catalytic domain"/>
    <property type="match status" value="1"/>
</dbReference>
<dbReference type="Pfam" id="PF08245">
    <property type="entry name" value="Mur_ligase_M"/>
    <property type="match status" value="1"/>
</dbReference>
<evidence type="ECO:0000313" key="24">
    <source>
        <dbReference type="EMBL" id="MFC3907586.1"/>
    </source>
</evidence>
<evidence type="ECO:0000256" key="17">
    <source>
        <dbReference type="ARBA" id="ARBA00047493"/>
    </source>
</evidence>
<dbReference type="Pfam" id="PF02875">
    <property type="entry name" value="Mur_ligase_C"/>
    <property type="match status" value="1"/>
</dbReference>
<dbReference type="Gene3D" id="3.90.190.20">
    <property type="entry name" value="Mur ligase, C-terminal domain"/>
    <property type="match status" value="1"/>
</dbReference>
<evidence type="ECO:0000256" key="12">
    <source>
        <dbReference type="ARBA" id="ARBA00022842"/>
    </source>
</evidence>